<dbReference type="SUPFAM" id="SSF55252">
    <property type="entry name" value="C-terminal domain of arginine repressor"/>
    <property type="match status" value="1"/>
</dbReference>
<evidence type="ECO:0000256" key="9">
    <source>
        <dbReference type="HAMAP-Rule" id="MF_00173"/>
    </source>
</evidence>
<dbReference type="GO" id="GO:0003677">
    <property type="term" value="F:DNA binding"/>
    <property type="evidence" value="ECO:0007669"/>
    <property type="project" value="UniProtKB-KW"/>
</dbReference>
<evidence type="ECO:0000256" key="8">
    <source>
        <dbReference type="ARBA" id="ARBA00023163"/>
    </source>
</evidence>
<dbReference type="GO" id="GO:0034618">
    <property type="term" value="F:arginine binding"/>
    <property type="evidence" value="ECO:0007669"/>
    <property type="project" value="InterPro"/>
</dbReference>
<keyword evidence="13" id="KW-1185">Reference proteome</keyword>
<dbReference type="GO" id="GO:0051259">
    <property type="term" value="P:protein complex oligomerization"/>
    <property type="evidence" value="ECO:0007669"/>
    <property type="project" value="InterPro"/>
</dbReference>
<dbReference type="InterPro" id="IPR036388">
    <property type="entry name" value="WH-like_DNA-bd_sf"/>
</dbReference>
<dbReference type="Gene3D" id="3.30.1360.40">
    <property type="match status" value="1"/>
</dbReference>
<keyword evidence="7 9" id="KW-0238">DNA-binding</keyword>
<comment type="caution">
    <text evidence="12">The sequence shown here is derived from an EMBL/GenBank/DDBJ whole genome shotgun (WGS) entry which is preliminary data.</text>
</comment>
<name>U2MMU7_9BACT</name>
<evidence type="ECO:0000256" key="3">
    <source>
        <dbReference type="ARBA" id="ARBA00008316"/>
    </source>
</evidence>
<comment type="similarity">
    <text evidence="3 9">Belongs to the ArgR family.</text>
</comment>
<dbReference type="GO" id="GO:0006526">
    <property type="term" value="P:L-arginine biosynthetic process"/>
    <property type="evidence" value="ECO:0007669"/>
    <property type="project" value="UniProtKB-UniPathway"/>
</dbReference>
<comment type="function">
    <text evidence="9">Regulates arginine biosynthesis genes.</text>
</comment>
<comment type="pathway">
    <text evidence="2 9">Amino-acid biosynthesis; L-arginine biosynthesis [regulation].</text>
</comment>
<dbReference type="RefSeq" id="WP_021584122.1">
    <property type="nucleotide sequence ID" value="NZ_AWET01000036.1"/>
</dbReference>
<dbReference type="PANTHER" id="PTHR34471:SF1">
    <property type="entry name" value="ARGININE REPRESSOR"/>
    <property type="match status" value="1"/>
</dbReference>
<dbReference type="GO" id="GO:1900079">
    <property type="term" value="P:regulation of arginine biosynthetic process"/>
    <property type="evidence" value="ECO:0007669"/>
    <property type="project" value="UniProtKB-UniRule"/>
</dbReference>
<proteinExistence type="inferred from homology"/>
<evidence type="ECO:0000256" key="1">
    <source>
        <dbReference type="ARBA" id="ARBA00004496"/>
    </source>
</evidence>
<keyword evidence="9" id="KW-0028">Amino-acid biosynthesis</keyword>
<comment type="subcellular location">
    <subcellularLocation>
        <location evidence="1 9">Cytoplasm</location>
    </subcellularLocation>
</comment>
<dbReference type="UniPathway" id="UPA00068"/>
<keyword evidence="9" id="KW-0678">Repressor</keyword>
<dbReference type="HAMAP" id="MF_00173">
    <property type="entry name" value="Arg_repressor"/>
    <property type="match status" value="1"/>
</dbReference>
<accession>U2MMU7</accession>
<evidence type="ECO:0000256" key="2">
    <source>
        <dbReference type="ARBA" id="ARBA00005040"/>
    </source>
</evidence>
<dbReference type="GO" id="GO:0003700">
    <property type="term" value="F:DNA-binding transcription factor activity"/>
    <property type="evidence" value="ECO:0007669"/>
    <property type="project" value="UniProtKB-UniRule"/>
</dbReference>
<dbReference type="Proteomes" id="UP000016600">
    <property type="component" value="Unassembled WGS sequence"/>
</dbReference>
<keyword evidence="6 9" id="KW-0805">Transcription regulation</keyword>
<evidence type="ECO:0000313" key="13">
    <source>
        <dbReference type="Proteomes" id="UP000016600"/>
    </source>
</evidence>
<dbReference type="AlphaFoldDB" id="U2MMU7"/>
<keyword evidence="5 9" id="KW-0963">Cytoplasm</keyword>
<dbReference type="InterPro" id="IPR036390">
    <property type="entry name" value="WH_DNA-bd_sf"/>
</dbReference>
<gene>
    <name evidence="9" type="primary">argR</name>
    <name evidence="12" type="ORF">HMPREF1218_0454</name>
</gene>
<evidence type="ECO:0000259" key="11">
    <source>
        <dbReference type="Pfam" id="PF02863"/>
    </source>
</evidence>
<feature type="domain" description="Arginine repressor C-terminal" evidence="11">
    <location>
        <begin position="87"/>
        <end position="150"/>
    </location>
</feature>
<evidence type="ECO:0000256" key="6">
    <source>
        <dbReference type="ARBA" id="ARBA00023015"/>
    </source>
</evidence>
<dbReference type="Pfam" id="PF01316">
    <property type="entry name" value="Arg_repressor"/>
    <property type="match status" value="1"/>
</dbReference>
<evidence type="ECO:0000256" key="5">
    <source>
        <dbReference type="ARBA" id="ARBA00022490"/>
    </source>
</evidence>
<evidence type="ECO:0000256" key="4">
    <source>
        <dbReference type="ARBA" id="ARBA00021148"/>
    </source>
</evidence>
<evidence type="ECO:0000313" key="12">
    <source>
        <dbReference type="EMBL" id="ERK00564.1"/>
    </source>
</evidence>
<dbReference type="InterPro" id="IPR001669">
    <property type="entry name" value="Arg_repress"/>
</dbReference>
<organism evidence="12 13">
    <name type="scientific">Hoylesella pleuritidis F0068</name>
    <dbReference type="NCBI Taxonomy" id="1081904"/>
    <lineage>
        <taxon>Bacteria</taxon>
        <taxon>Pseudomonadati</taxon>
        <taxon>Bacteroidota</taxon>
        <taxon>Bacteroidia</taxon>
        <taxon>Bacteroidales</taxon>
        <taxon>Prevotellaceae</taxon>
        <taxon>Hoylesella</taxon>
    </lineage>
</organism>
<dbReference type="EMBL" id="AWET01000036">
    <property type="protein sequence ID" value="ERK00564.1"/>
    <property type="molecule type" value="Genomic_DNA"/>
</dbReference>
<dbReference type="PRINTS" id="PR01467">
    <property type="entry name" value="ARGREPRESSOR"/>
</dbReference>
<evidence type="ECO:0000256" key="7">
    <source>
        <dbReference type="ARBA" id="ARBA00023125"/>
    </source>
</evidence>
<keyword evidence="8 9" id="KW-0804">Transcription</keyword>
<dbReference type="InterPro" id="IPR036251">
    <property type="entry name" value="Arg_repress_C_sf"/>
</dbReference>
<reference evidence="12 13" key="1">
    <citation type="submission" date="2013-08" db="EMBL/GenBank/DDBJ databases">
        <authorList>
            <person name="Durkin A.S."/>
            <person name="Haft D.R."/>
            <person name="McCorrison J."/>
            <person name="Torralba M."/>
            <person name="Gillis M."/>
            <person name="Haft D.H."/>
            <person name="Methe B."/>
            <person name="Sutton G."/>
            <person name="Nelson K.E."/>
        </authorList>
    </citation>
    <scope>NUCLEOTIDE SEQUENCE [LARGE SCALE GENOMIC DNA]</scope>
    <source>
        <strain evidence="12 13">F0068</strain>
    </source>
</reference>
<dbReference type="PANTHER" id="PTHR34471">
    <property type="entry name" value="ARGININE REPRESSOR"/>
    <property type="match status" value="1"/>
</dbReference>
<dbReference type="InterPro" id="IPR020900">
    <property type="entry name" value="Arg_repress_DNA-bd"/>
</dbReference>
<dbReference type="GO" id="GO:0005737">
    <property type="term" value="C:cytoplasm"/>
    <property type="evidence" value="ECO:0007669"/>
    <property type="project" value="UniProtKB-SubCell"/>
</dbReference>
<dbReference type="SUPFAM" id="SSF46785">
    <property type="entry name" value="Winged helix' DNA-binding domain"/>
    <property type="match status" value="1"/>
</dbReference>
<evidence type="ECO:0000259" key="10">
    <source>
        <dbReference type="Pfam" id="PF01316"/>
    </source>
</evidence>
<keyword evidence="9" id="KW-0055">Arginine biosynthesis</keyword>
<protein>
    <recommendedName>
        <fullName evidence="4 9">Arginine repressor</fullName>
    </recommendedName>
</protein>
<dbReference type="Pfam" id="PF02863">
    <property type="entry name" value="Arg_repressor_C"/>
    <property type="match status" value="1"/>
</dbReference>
<dbReference type="PATRIC" id="fig|1081904.3.peg.1486"/>
<dbReference type="Gene3D" id="1.10.10.10">
    <property type="entry name" value="Winged helix-like DNA-binding domain superfamily/Winged helix DNA-binding domain"/>
    <property type="match status" value="1"/>
</dbReference>
<feature type="domain" description="Arginine repressor DNA-binding" evidence="10">
    <location>
        <begin position="4"/>
        <end position="69"/>
    </location>
</feature>
<sequence>MDTRNRRIELLKMLLAQQELGSQEEILRALAKRGFKMTQASMSRDLKQMKAVKITGKDGRKVYALPNETAYKRISQSYSVQGVPLTSGFQSIHFSENIAVIKTKPGYAGSIAYNIDNGGIVEVLGTIAGNDTVFILLKAGTMPSEVIKAMNRIIPDIR</sequence>
<dbReference type="InterPro" id="IPR020899">
    <property type="entry name" value="Arg_repress_C"/>
</dbReference>